<dbReference type="GO" id="GO:0034632">
    <property type="term" value="F:retinol transmembrane transporter activity"/>
    <property type="evidence" value="ECO:0007669"/>
    <property type="project" value="InterPro"/>
</dbReference>
<comment type="caution">
    <text evidence="1">The sequence shown here is derived from an EMBL/GenBank/DDBJ whole genome shotgun (WGS) entry which is preliminary data.</text>
</comment>
<dbReference type="PANTHER" id="PTHR11873">
    <property type="entry name" value="RETINOL-BINDING PROTEIN 4"/>
    <property type="match status" value="1"/>
</dbReference>
<evidence type="ECO:0000313" key="1">
    <source>
        <dbReference type="EMBL" id="KAK3091965.1"/>
    </source>
</evidence>
<dbReference type="InterPro" id="IPR002449">
    <property type="entry name" value="Retinol-bd/Purpurin"/>
</dbReference>
<dbReference type="EMBL" id="VSWD01000010">
    <property type="protein sequence ID" value="KAK3091965.1"/>
    <property type="molecule type" value="Genomic_DNA"/>
</dbReference>
<dbReference type="Proteomes" id="UP001186944">
    <property type="component" value="Unassembled WGS sequence"/>
</dbReference>
<accession>A0AA88Y1E0</accession>
<feature type="non-terminal residue" evidence="1">
    <location>
        <position position="1"/>
    </location>
</feature>
<reference evidence="1" key="1">
    <citation type="submission" date="2019-08" db="EMBL/GenBank/DDBJ databases">
        <title>The improved chromosome-level genome for the pearl oyster Pinctada fucata martensii using PacBio sequencing and Hi-C.</title>
        <authorList>
            <person name="Zheng Z."/>
        </authorList>
    </citation>
    <scope>NUCLEOTIDE SEQUENCE</scope>
    <source>
        <strain evidence="1">ZZ-2019</strain>
        <tissue evidence="1">Adductor muscle</tissue>
    </source>
</reference>
<proteinExistence type="predicted"/>
<gene>
    <name evidence="1" type="ORF">FSP39_024039</name>
</gene>
<evidence type="ECO:0000313" key="2">
    <source>
        <dbReference type="Proteomes" id="UP001186944"/>
    </source>
</evidence>
<dbReference type="AlphaFoldDB" id="A0AA88Y1E0"/>
<dbReference type="SUPFAM" id="SSF50814">
    <property type="entry name" value="Lipocalins"/>
    <property type="match status" value="1"/>
</dbReference>
<dbReference type="GO" id="GO:0005501">
    <property type="term" value="F:retinoid binding"/>
    <property type="evidence" value="ECO:0007669"/>
    <property type="project" value="InterPro"/>
</dbReference>
<protein>
    <submittedName>
        <fullName evidence="1">Uncharacterized protein</fullName>
    </submittedName>
</protein>
<dbReference type="InterPro" id="IPR012674">
    <property type="entry name" value="Calycin"/>
</dbReference>
<dbReference type="PANTHER" id="PTHR11873:SF0">
    <property type="entry name" value="LIPOCALIN-RELATED PROTEIN"/>
    <property type="match status" value="1"/>
</dbReference>
<dbReference type="Gene3D" id="2.40.128.20">
    <property type="match status" value="1"/>
</dbReference>
<keyword evidence="2" id="KW-1185">Reference proteome</keyword>
<sequence length="73" mass="8470">PQWVLSTDYSHYAVIYGCTSQNEDGTCRTYSSTLWSRARTLSRHFQRKAHNILSSVCLDPNDMYKVDQNHGRC</sequence>
<name>A0AA88Y1E0_PINIB</name>
<organism evidence="1 2">
    <name type="scientific">Pinctada imbricata</name>
    <name type="common">Atlantic pearl-oyster</name>
    <name type="synonym">Pinctada martensii</name>
    <dbReference type="NCBI Taxonomy" id="66713"/>
    <lineage>
        <taxon>Eukaryota</taxon>
        <taxon>Metazoa</taxon>
        <taxon>Spiralia</taxon>
        <taxon>Lophotrochozoa</taxon>
        <taxon>Mollusca</taxon>
        <taxon>Bivalvia</taxon>
        <taxon>Autobranchia</taxon>
        <taxon>Pteriomorphia</taxon>
        <taxon>Pterioida</taxon>
        <taxon>Pterioidea</taxon>
        <taxon>Pteriidae</taxon>
        <taxon>Pinctada</taxon>
    </lineage>
</organism>